<proteinExistence type="predicted"/>
<feature type="chain" id="PRO_5020806872" description="RNase NYN domain-containing protein" evidence="2">
    <location>
        <begin position="17"/>
        <end position="190"/>
    </location>
</feature>
<dbReference type="OrthoDB" id="5196680at2"/>
<keyword evidence="5" id="KW-1185">Reference proteome</keyword>
<dbReference type="RefSeq" id="WP_132831080.1">
    <property type="nucleotide sequence ID" value="NZ_SMFP01000016.1"/>
</dbReference>
<dbReference type="Proteomes" id="UP000294662">
    <property type="component" value="Unassembled WGS sequence"/>
</dbReference>
<evidence type="ECO:0000313" key="5">
    <source>
        <dbReference type="Proteomes" id="UP000294662"/>
    </source>
</evidence>
<name>A0A4R5EKB1_9RHOB</name>
<feature type="signal peptide" evidence="2">
    <location>
        <begin position="1"/>
        <end position="16"/>
    </location>
</feature>
<keyword evidence="2" id="KW-0732">Signal</keyword>
<keyword evidence="1" id="KW-0472">Membrane</keyword>
<keyword evidence="1" id="KW-0812">Transmembrane</keyword>
<reference evidence="4 5" key="1">
    <citation type="submission" date="2019-03" db="EMBL/GenBank/DDBJ databases">
        <authorList>
            <person name="Zhang S."/>
        </authorList>
    </citation>
    <scope>NUCLEOTIDE SEQUENCE [LARGE SCALE GENOMIC DNA]</scope>
    <source>
        <strain evidence="4 5">S4J41</strain>
    </source>
</reference>
<evidence type="ECO:0000259" key="3">
    <source>
        <dbReference type="Pfam" id="PF11977"/>
    </source>
</evidence>
<evidence type="ECO:0000256" key="1">
    <source>
        <dbReference type="SAM" id="Phobius"/>
    </source>
</evidence>
<organism evidence="4 5">
    <name type="scientific">Antarcticimicrobium sediminis</name>
    <dbReference type="NCBI Taxonomy" id="2546227"/>
    <lineage>
        <taxon>Bacteria</taxon>
        <taxon>Pseudomonadati</taxon>
        <taxon>Pseudomonadota</taxon>
        <taxon>Alphaproteobacteria</taxon>
        <taxon>Rhodobacterales</taxon>
        <taxon>Paracoccaceae</taxon>
        <taxon>Antarcticimicrobium</taxon>
    </lineage>
</organism>
<sequence length="190" mass="20609">MIAPIVLLLASSIAVAATLLVPDWSDFLIVSGPCFLASVFLLVRAVTRRTQRQKEQWVIVDGSNVMHWREGTPQIETVKEVVGHLSALGYTPGVMFDANAGYLLAGKYLHDGALAKVLGIPEERVMVVPKGTPADPVILAAARDLGAKIVTNDRFRDWADQHPEVYQPGHLIRGGYSSGRIWLNIGGQSA</sequence>
<dbReference type="InterPro" id="IPR021869">
    <property type="entry name" value="RNase_Zc3h12_NYN"/>
</dbReference>
<feature type="domain" description="RNase NYN" evidence="3">
    <location>
        <begin position="56"/>
        <end position="165"/>
    </location>
</feature>
<dbReference type="Gene3D" id="3.40.50.11980">
    <property type="match status" value="1"/>
</dbReference>
<keyword evidence="1" id="KW-1133">Transmembrane helix</keyword>
<gene>
    <name evidence="4" type="ORF">E1B25_18550</name>
</gene>
<feature type="transmembrane region" description="Helical" evidence="1">
    <location>
        <begin position="27"/>
        <end position="46"/>
    </location>
</feature>
<dbReference type="Pfam" id="PF11977">
    <property type="entry name" value="RNase_Zc3h12a"/>
    <property type="match status" value="1"/>
</dbReference>
<accession>A0A4R5EKB1</accession>
<dbReference type="AlphaFoldDB" id="A0A4R5EKB1"/>
<evidence type="ECO:0000313" key="4">
    <source>
        <dbReference type="EMBL" id="TDE34928.1"/>
    </source>
</evidence>
<dbReference type="EMBL" id="SMFP01000016">
    <property type="protein sequence ID" value="TDE34928.1"/>
    <property type="molecule type" value="Genomic_DNA"/>
</dbReference>
<evidence type="ECO:0000256" key="2">
    <source>
        <dbReference type="SAM" id="SignalP"/>
    </source>
</evidence>
<protein>
    <recommendedName>
        <fullName evidence="3">RNase NYN domain-containing protein</fullName>
    </recommendedName>
</protein>
<comment type="caution">
    <text evidence="4">The sequence shown here is derived from an EMBL/GenBank/DDBJ whole genome shotgun (WGS) entry which is preliminary data.</text>
</comment>